<keyword evidence="8" id="KW-1185">Reference proteome</keyword>
<dbReference type="PROSITE" id="PS00216">
    <property type="entry name" value="SUGAR_TRANSPORT_1"/>
    <property type="match status" value="1"/>
</dbReference>
<dbReference type="PANTHER" id="PTHR48021">
    <property type="match status" value="1"/>
</dbReference>
<dbReference type="InterPro" id="IPR020846">
    <property type="entry name" value="MFS_dom"/>
</dbReference>
<dbReference type="InterPro" id="IPR005829">
    <property type="entry name" value="Sugar_transporter_CS"/>
</dbReference>
<feature type="transmembrane region" description="Helical" evidence="5">
    <location>
        <begin position="101"/>
        <end position="123"/>
    </location>
</feature>
<feature type="transmembrane region" description="Helical" evidence="5">
    <location>
        <begin position="164"/>
        <end position="188"/>
    </location>
</feature>
<evidence type="ECO:0000313" key="7">
    <source>
        <dbReference type="EMBL" id="KAK7868994.1"/>
    </source>
</evidence>
<feature type="transmembrane region" description="Helical" evidence="5">
    <location>
        <begin position="200"/>
        <end position="220"/>
    </location>
</feature>
<keyword evidence="3 5" id="KW-1133">Transmembrane helix</keyword>
<keyword evidence="4 5" id="KW-0472">Membrane</keyword>
<dbReference type="Proteomes" id="UP001378592">
    <property type="component" value="Unassembled WGS sequence"/>
</dbReference>
<dbReference type="InterPro" id="IPR036259">
    <property type="entry name" value="MFS_trans_sf"/>
</dbReference>
<dbReference type="PANTHER" id="PTHR48021:SF1">
    <property type="entry name" value="GH07001P-RELATED"/>
    <property type="match status" value="1"/>
</dbReference>
<dbReference type="Pfam" id="PF00083">
    <property type="entry name" value="Sugar_tr"/>
    <property type="match status" value="1"/>
</dbReference>
<dbReference type="AlphaFoldDB" id="A0AAN9ZB79"/>
<dbReference type="PROSITE" id="PS50850">
    <property type="entry name" value="MFS"/>
    <property type="match status" value="1"/>
</dbReference>
<sequence>MAGAQENKRATRWLRWLRGGKSDLGADVTQVTESARRARSGKLVPVPLLVQRIARALTQQPSAYALWVVFLLMVFRQLTGLHAVVFYTVEIFEDAKSVVPAPYAAIIIGVVEVIATYLASVLVDRWGRRFLLLTSAVGTTACHASLAMYYAFLHHGYDLDDFSWLPLLFIALFIVNCACGFGPLPWFMMAELTPTEHKNWAAGMTGFLNWGSMFLVLKLFPTLTTYLGEYVAFAIFSLNCLLASFFVFFWVPETKGKTLEEIQNEIAESRGH</sequence>
<reference evidence="7 8" key="1">
    <citation type="submission" date="2024-03" db="EMBL/GenBank/DDBJ databases">
        <title>The genome assembly and annotation of the cricket Gryllus longicercus Weissman &amp; Gray.</title>
        <authorList>
            <person name="Szrajer S."/>
            <person name="Gray D."/>
            <person name="Ylla G."/>
        </authorList>
    </citation>
    <scope>NUCLEOTIDE SEQUENCE [LARGE SCALE GENOMIC DNA]</scope>
    <source>
        <strain evidence="7">DAG 2021-001</strain>
        <tissue evidence="7">Whole body minus gut</tissue>
    </source>
</reference>
<dbReference type="GO" id="GO:0022857">
    <property type="term" value="F:transmembrane transporter activity"/>
    <property type="evidence" value="ECO:0007669"/>
    <property type="project" value="InterPro"/>
</dbReference>
<dbReference type="EMBL" id="JAZDUA010000083">
    <property type="protein sequence ID" value="KAK7868994.1"/>
    <property type="molecule type" value="Genomic_DNA"/>
</dbReference>
<feature type="transmembrane region" description="Helical" evidence="5">
    <location>
        <begin position="232"/>
        <end position="251"/>
    </location>
</feature>
<dbReference type="InterPro" id="IPR005828">
    <property type="entry name" value="MFS_sugar_transport-like"/>
</dbReference>
<keyword evidence="2 5" id="KW-0812">Transmembrane</keyword>
<feature type="domain" description="Major facilitator superfamily (MFS) profile" evidence="6">
    <location>
        <begin position="1"/>
        <end position="255"/>
    </location>
</feature>
<evidence type="ECO:0000259" key="6">
    <source>
        <dbReference type="PROSITE" id="PS50850"/>
    </source>
</evidence>
<comment type="caution">
    <text evidence="7">The sequence shown here is derived from an EMBL/GenBank/DDBJ whole genome shotgun (WGS) entry which is preliminary data.</text>
</comment>
<evidence type="ECO:0000256" key="2">
    <source>
        <dbReference type="ARBA" id="ARBA00022692"/>
    </source>
</evidence>
<evidence type="ECO:0000256" key="5">
    <source>
        <dbReference type="SAM" id="Phobius"/>
    </source>
</evidence>
<evidence type="ECO:0000256" key="1">
    <source>
        <dbReference type="ARBA" id="ARBA00004141"/>
    </source>
</evidence>
<organism evidence="7 8">
    <name type="scientific">Gryllus longicercus</name>
    <dbReference type="NCBI Taxonomy" id="2509291"/>
    <lineage>
        <taxon>Eukaryota</taxon>
        <taxon>Metazoa</taxon>
        <taxon>Ecdysozoa</taxon>
        <taxon>Arthropoda</taxon>
        <taxon>Hexapoda</taxon>
        <taxon>Insecta</taxon>
        <taxon>Pterygota</taxon>
        <taxon>Neoptera</taxon>
        <taxon>Polyneoptera</taxon>
        <taxon>Orthoptera</taxon>
        <taxon>Ensifera</taxon>
        <taxon>Gryllidea</taxon>
        <taxon>Grylloidea</taxon>
        <taxon>Gryllidae</taxon>
        <taxon>Gryllinae</taxon>
        <taxon>Gryllus</taxon>
    </lineage>
</organism>
<accession>A0AAN9ZB79</accession>
<feature type="transmembrane region" description="Helical" evidence="5">
    <location>
        <begin position="130"/>
        <end position="152"/>
    </location>
</feature>
<evidence type="ECO:0000256" key="3">
    <source>
        <dbReference type="ARBA" id="ARBA00022989"/>
    </source>
</evidence>
<proteinExistence type="predicted"/>
<gene>
    <name evidence="7" type="ORF">R5R35_013912</name>
</gene>
<name>A0AAN9ZB79_9ORTH</name>
<evidence type="ECO:0000256" key="4">
    <source>
        <dbReference type="ARBA" id="ARBA00023136"/>
    </source>
</evidence>
<dbReference type="InterPro" id="IPR050549">
    <property type="entry name" value="MFS_Trehalose_Transporter"/>
</dbReference>
<evidence type="ECO:0000313" key="8">
    <source>
        <dbReference type="Proteomes" id="UP001378592"/>
    </source>
</evidence>
<protein>
    <recommendedName>
        <fullName evidence="6">Major facilitator superfamily (MFS) profile domain-containing protein</fullName>
    </recommendedName>
</protein>
<dbReference type="SUPFAM" id="SSF103473">
    <property type="entry name" value="MFS general substrate transporter"/>
    <property type="match status" value="1"/>
</dbReference>
<dbReference type="Gene3D" id="1.20.1250.20">
    <property type="entry name" value="MFS general substrate transporter like domains"/>
    <property type="match status" value="1"/>
</dbReference>
<comment type="subcellular location">
    <subcellularLocation>
        <location evidence="1">Membrane</location>
        <topology evidence="1">Multi-pass membrane protein</topology>
    </subcellularLocation>
</comment>
<feature type="transmembrane region" description="Helical" evidence="5">
    <location>
        <begin position="64"/>
        <end position="89"/>
    </location>
</feature>
<dbReference type="GO" id="GO:0016020">
    <property type="term" value="C:membrane"/>
    <property type="evidence" value="ECO:0007669"/>
    <property type="project" value="UniProtKB-SubCell"/>
</dbReference>